<sequence length="193" mass="21174">MLRHMKRDCVSDKNKVKLQCYVSVSVGICNYCDRRGGWDAEAIEHPAALQRREGMSEIAHGRPPHVSVATIINISQYMYIRTALLTRLLEILRQPTAGFCPSWGSSGRRIPRVFVQYTQLPGNITNDRFSWVPGGSSTKPNLFANELGQPGSIPALVLPSGSMAAGHRKGVTTGRKRTGASGFQSMSINPDAY</sequence>
<evidence type="ECO:0000313" key="1">
    <source>
        <dbReference type="EMBL" id="KER32271.1"/>
    </source>
</evidence>
<proteinExistence type="predicted"/>
<dbReference type="EMBL" id="KL596636">
    <property type="protein sequence ID" value="KER32271.1"/>
    <property type="molecule type" value="Genomic_DNA"/>
</dbReference>
<dbReference type="RefSeq" id="XP_009164026.1">
    <property type="nucleotide sequence ID" value="XM_009165762.1"/>
</dbReference>
<dbReference type="Proteomes" id="UP000054324">
    <property type="component" value="Unassembled WGS sequence"/>
</dbReference>
<dbReference type="GeneID" id="20315884"/>
<evidence type="ECO:0000313" key="2">
    <source>
        <dbReference type="Proteomes" id="UP000054324"/>
    </source>
</evidence>
<organism evidence="1 2">
    <name type="scientific">Opisthorchis viverrini</name>
    <name type="common">Southeast Asian liver fluke</name>
    <dbReference type="NCBI Taxonomy" id="6198"/>
    <lineage>
        <taxon>Eukaryota</taxon>
        <taxon>Metazoa</taxon>
        <taxon>Spiralia</taxon>
        <taxon>Lophotrochozoa</taxon>
        <taxon>Platyhelminthes</taxon>
        <taxon>Trematoda</taxon>
        <taxon>Digenea</taxon>
        <taxon>Opisthorchiida</taxon>
        <taxon>Opisthorchiata</taxon>
        <taxon>Opisthorchiidae</taxon>
        <taxon>Opisthorchis</taxon>
    </lineage>
</organism>
<gene>
    <name evidence="1" type="ORF">T265_01696</name>
</gene>
<dbReference type="OrthoDB" id="6266369at2759"/>
<name>A0A074ZYX1_OPIVI</name>
<reference evidence="1 2" key="1">
    <citation type="submission" date="2013-11" db="EMBL/GenBank/DDBJ databases">
        <title>Opisthorchis viverrini - life in the bile duct.</title>
        <authorList>
            <person name="Young N.D."/>
            <person name="Nagarajan N."/>
            <person name="Lin S.J."/>
            <person name="Korhonen P.K."/>
            <person name="Jex A.R."/>
            <person name="Hall R.S."/>
            <person name="Safavi-Hemami H."/>
            <person name="Kaewkong W."/>
            <person name="Bertrand D."/>
            <person name="Gao S."/>
            <person name="Seet Q."/>
            <person name="Wongkham S."/>
            <person name="Teh B.T."/>
            <person name="Wongkham C."/>
            <person name="Intapan P.M."/>
            <person name="Maleewong W."/>
            <person name="Yang X."/>
            <person name="Hu M."/>
            <person name="Wang Z."/>
            <person name="Hofmann A."/>
            <person name="Sternberg P.W."/>
            <person name="Tan P."/>
            <person name="Wang J."/>
            <person name="Gasser R.B."/>
        </authorList>
    </citation>
    <scope>NUCLEOTIDE SEQUENCE [LARGE SCALE GENOMIC DNA]</scope>
</reference>
<dbReference type="AlphaFoldDB" id="A0A074ZYX1"/>
<dbReference type="CTD" id="20315884"/>
<protein>
    <submittedName>
        <fullName evidence="1">Uncharacterized protein</fullName>
    </submittedName>
</protein>
<keyword evidence="2" id="KW-1185">Reference proteome</keyword>
<accession>A0A074ZYX1</accession>
<dbReference type="KEGG" id="ovi:T265_01696"/>